<protein>
    <submittedName>
        <fullName evidence="1">DEKNAAC100961</fullName>
    </submittedName>
</protein>
<name>A0A448YH28_BRENA</name>
<proteinExistence type="predicted"/>
<dbReference type="Proteomes" id="UP000290900">
    <property type="component" value="Unassembled WGS sequence"/>
</dbReference>
<dbReference type="InterPro" id="IPR052058">
    <property type="entry name" value="Alcohol_O-acetyltransferase"/>
</dbReference>
<organism evidence="1 2">
    <name type="scientific">Brettanomyces naardenensis</name>
    <name type="common">Yeast</name>
    <dbReference type="NCBI Taxonomy" id="13370"/>
    <lineage>
        <taxon>Eukaryota</taxon>
        <taxon>Fungi</taxon>
        <taxon>Dikarya</taxon>
        <taxon>Ascomycota</taxon>
        <taxon>Saccharomycotina</taxon>
        <taxon>Pichiomycetes</taxon>
        <taxon>Pichiales</taxon>
        <taxon>Pichiaceae</taxon>
        <taxon>Brettanomyces</taxon>
    </lineage>
</organism>
<dbReference type="PANTHER" id="PTHR28037">
    <property type="entry name" value="ALCOHOL O-ACETYLTRANSFERASE 1-RELATED"/>
    <property type="match status" value="1"/>
</dbReference>
<dbReference type="InParanoid" id="A0A448YH28"/>
<dbReference type="AlphaFoldDB" id="A0A448YH28"/>
<reference evidence="1 2" key="1">
    <citation type="submission" date="2018-12" db="EMBL/GenBank/DDBJ databases">
        <authorList>
            <person name="Tiukova I."/>
            <person name="Dainat J."/>
        </authorList>
    </citation>
    <scope>NUCLEOTIDE SEQUENCE [LARGE SCALE GENOMIC DNA]</scope>
</reference>
<dbReference type="FunCoup" id="A0A448YH28">
    <property type="interactions" value="8"/>
</dbReference>
<evidence type="ECO:0000313" key="2">
    <source>
        <dbReference type="Proteomes" id="UP000290900"/>
    </source>
</evidence>
<dbReference type="SUPFAM" id="SSF52777">
    <property type="entry name" value="CoA-dependent acyltransferases"/>
    <property type="match status" value="1"/>
</dbReference>
<dbReference type="EMBL" id="CAACVR010000002">
    <property type="protein sequence ID" value="VEU20198.1"/>
    <property type="molecule type" value="Genomic_DNA"/>
</dbReference>
<keyword evidence="2" id="KW-1185">Reference proteome</keyword>
<gene>
    <name evidence="1" type="ORF">BRENAR_LOCUS933</name>
</gene>
<sequence length="466" mass="52589">MSRALGGIEQYCYYRNVFNYYHNIVSLTTYSSDVQPPLLYEALKVLLANENGFAINTSDHGSKVGPLDKILYGDLVEYRTVPNFQPNVEISALHDIRFPMDSAEPLWKLFVYNKRHVAFVTDHLICDGTAIINFQRLLLKYMNEVRSSKLELVTPTPSSVVFDKSKIDEIVFPDPMESLIHAKAPFGYIVRTLTEHFAPSWIWNVFKKKRLGKYELTGRSVPIPYGVPPSLVTKLETVSLSKDQLDQLMKLGRSHNVRLTSIIMYVMTRSFEGIIEKYNQSHDLFVHIPVNCRRFVDRNEVLSKQPRYSDQSGCFASSMGFNIPSKPLLRDEVDWDYIAAIQTELVNAIEAKETHSLVGMLNLVNIKGFVKQLGDGGKHFSGSCIEVSNVGFFAMNKEAKDGDFVVQDLWFSQTSGVTGSFVDVNVVGFEGGLRMTLSYDKALPWAGKVEKMAEAAESLFTKLIGE</sequence>
<dbReference type="PANTHER" id="PTHR28037:SF1">
    <property type="entry name" value="ALCOHOL O-ACETYLTRANSFERASE 1-RELATED"/>
    <property type="match status" value="1"/>
</dbReference>
<dbReference type="InterPro" id="IPR010828">
    <property type="entry name" value="Atf2/Sli1-like"/>
</dbReference>
<dbReference type="Pfam" id="PF07247">
    <property type="entry name" value="AATase"/>
    <property type="match status" value="1"/>
</dbReference>
<dbReference type="Gene3D" id="3.30.559.30">
    <property type="entry name" value="Nonribosomal peptide synthetase, condensation domain"/>
    <property type="match status" value="1"/>
</dbReference>
<dbReference type="STRING" id="13370.A0A448YH28"/>
<dbReference type="OrthoDB" id="4076882at2759"/>
<evidence type="ECO:0000313" key="1">
    <source>
        <dbReference type="EMBL" id="VEU20198.1"/>
    </source>
</evidence>
<accession>A0A448YH28</accession>